<accession>A0A942U635</accession>
<dbReference type="EMBL" id="JAGYPF010000003">
    <property type="protein sequence ID" value="MBS4214040.1"/>
    <property type="molecule type" value="Genomic_DNA"/>
</dbReference>
<name>A0A942U635_9BACI</name>
<dbReference type="AlphaFoldDB" id="A0A942U635"/>
<evidence type="ECO:0000313" key="2">
    <source>
        <dbReference type="Proteomes" id="UP000679749"/>
    </source>
</evidence>
<sequence>MDSEYFVKGIVSSVRDSAVNDTLSLMEEPPGRRPRKKVIELSEWYNEQSITNKEMIKKALYEVVDASLFGIFAVIDGVRTIEDTENKGVFKLFFNKDGEKKLINEESNEYLHDIYNSITKSRE</sequence>
<comment type="caution">
    <text evidence="1">The sequence shown here is derived from an EMBL/GenBank/DDBJ whole genome shotgun (WGS) entry which is preliminary data.</text>
</comment>
<gene>
    <name evidence="1" type="ORF">KHA99_16405</name>
</gene>
<dbReference type="Proteomes" id="UP000679749">
    <property type="component" value="Unassembled WGS sequence"/>
</dbReference>
<organism evidence="1 2">
    <name type="scientific">Neobacillus rhizophilus</name>
    <dbReference type="NCBI Taxonomy" id="2833579"/>
    <lineage>
        <taxon>Bacteria</taxon>
        <taxon>Bacillati</taxon>
        <taxon>Bacillota</taxon>
        <taxon>Bacilli</taxon>
        <taxon>Bacillales</taxon>
        <taxon>Bacillaceae</taxon>
        <taxon>Neobacillus</taxon>
    </lineage>
</organism>
<evidence type="ECO:0000313" key="1">
    <source>
        <dbReference type="EMBL" id="MBS4214040.1"/>
    </source>
</evidence>
<proteinExistence type="predicted"/>
<reference evidence="1" key="1">
    <citation type="submission" date="2021-05" db="EMBL/GenBank/DDBJ databases">
        <title>Novel Bacillus species.</title>
        <authorList>
            <person name="Liu G."/>
        </authorList>
    </citation>
    <scope>NUCLEOTIDE SEQUENCE</scope>
    <source>
        <strain evidence="1">FJAT-49825</strain>
    </source>
</reference>
<protein>
    <submittedName>
        <fullName evidence="1">Uncharacterized protein</fullName>
    </submittedName>
</protein>
<keyword evidence="2" id="KW-1185">Reference proteome</keyword>
<dbReference type="RefSeq" id="WP_213118542.1">
    <property type="nucleotide sequence ID" value="NZ_JAGYPF010000003.1"/>
</dbReference>